<dbReference type="EMBL" id="JAUSUW010000006">
    <property type="protein sequence ID" value="MDQ0421382.1"/>
    <property type="molecule type" value="Genomic_DNA"/>
</dbReference>
<comment type="caution">
    <text evidence="5">The sequence shown here is derived from an EMBL/GenBank/DDBJ whole genome shotgun (WGS) entry which is preliminary data.</text>
</comment>
<dbReference type="PROSITE" id="PS50887">
    <property type="entry name" value="GGDEF"/>
    <property type="match status" value="1"/>
</dbReference>
<feature type="domain" description="GGDEF" evidence="4">
    <location>
        <begin position="253"/>
        <end position="387"/>
    </location>
</feature>
<dbReference type="InterPro" id="IPR043128">
    <property type="entry name" value="Rev_trsase/Diguanyl_cyclase"/>
</dbReference>
<evidence type="ECO:0000259" key="4">
    <source>
        <dbReference type="PROSITE" id="PS50887"/>
    </source>
</evidence>
<organism evidence="5 6">
    <name type="scientific">Peteryoungia aggregata LMG 23059</name>
    <dbReference type="NCBI Taxonomy" id="1368425"/>
    <lineage>
        <taxon>Bacteria</taxon>
        <taxon>Pseudomonadati</taxon>
        <taxon>Pseudomonadota</taxon>
        <taxon>Alphaproteobacteria</taxon>
        <taxon>Hyphomicrobiales</taxon>
        <taxon>Rhizobiaceae</taxon>
        <taxon>Peteryoungia</taxon>
    </lineage>
</organism>
<feature type="transmembrane region" description="Helical" evidence="3">
    <location>
        <begin position="54"/>
        <end position="71"/>
    </location>
</feature>
<gene>
    <name evidence="5" type="ORF">J2045_002418</name>
</gene>
<feature type="transmembrane region" description="Helical" evidence="3">
    <location>
        <begin position="91"/>
        <end position="113"/>
    </location>
</feature>
<protein>
    <recommendedName>
        <fullName evidence="1">diguanylate cyclase</fullName>
        <ecNumber evidence="1">2.7.7.65</ecNumber>
    </recommendedName>
</protein>
<dbReference type="PANTHER" id="PTHR45138">
    <property type="entry name" value="REGULATORY COMPONENTS OF SENSORY TRANSDUCTION SYSTEM"/>
    <property type="match status" value="1"/>
</dbReference>
<reference evidence="5 6" key="1">
    <citation type="submission" date="2023-07" db="EMBL/GenBank/DDBJ databases">
        <title>Genomic Encyclopedia of Type Strains, Phase IV (KMG-IV): sequencing the most valuable type-strain genomes for metagenomic binning, comparative biology and taxonomic classification.</title>
        <authorList>
            <person name="Goeker M."/>
        </authorList>
    </citation>
    <scope>NUCLEOTIDE SEQUENCE [LARGE SCALE GENOMIC DNA]</scope>
    <source>
        <strain evidence="5 6">DSM 1111</strain>
    </source>
</reference>
<dbReference type="Proteomes" id="UP001238496">
    <property type="component" value="Unassembled WGS sequence"/>
</dbReference>
<dbReference type="RefSeq" id="WP_307372997.1">
    <property type="nucleotide sequence ID" value="NZ_JAUSUW010000006.1"/>
</dbReference>
<keyword evidence="3" id="KW-0812">Transmembrane</keyword>
<feature type="transmembrane region" description="Helical" evidence="3">
    <location>
        <begin position="24"/>
        <end position="48"/>
    </location>
</feature>
<dbReference type="Gene3D" id="3.30.70.270">
    <property type="match status" value="1"/>
</dbReference>
<dbReference type="Pfam" id="PF00990">
    <property type="entry name" value="GGDEF"/>
    <property type="match status" value="1"/>
</dbReference>
<dbReference type="InterPro" id="IPR050469">
    <property type="entry name" value="Diguanylate_Cyclase"/>
</dbReference>
<dbReference type="NCBIfam" id="TIGR00254">
    <property type="entry name" value="GGDEF"/>
    <property type="match status" value="1"/>
</dbReference>
<dbReference type="InterPro" id="IPR000160">
    <property type="entry name" value="GGDEF_dom"/>
</dbReference>
<evidence type="ECO:0000256" key="3">
    <source>
        <dbReference type="SAM" id="Phobius"/>
    </source>
</evidence>
<accession>A0ABU0G7Q9</accession>
<comment type="catalytic activity">
    <reaction evidence="2">
        <text>2 GTP = 3',3'-c-di-GMP + 2 diphosphate</text>
        <dbReference type="Rhea" id="RHEA:24898"/>
        <dbReference type="ChEBI" id="CHEBI:33019"/>
        <dbReference type="ChEBI" id="CHEBI:37565"/>
        <dbReference type="ChEBI" id="CHEBI:58805"/>
        <dbReference type="EC" id="2.7.7.65"/>
    </reaction>
</comment>
<dbReference type="PANTHER" id="PTHR45138:SF9">
    <property type="entry name" value="DIGUANYLATE CYCLASE DGCM-RELATED"/>
    <property type="match status" value="1"/>
</dbReference>
<name>A0ABU0G7Q9_9HYPH</name>
<dbReference type="SUPFAM" id="SSF55073">
    <property type="entry name" value="Nucleotide cyclase"/>
    <property type="match status" value="1"/>
</dbReference>
<dbReference type="EC" id="2.7.7.65" evidence="1"/>
<feature type="transmembrane region" description="Helical" evidence="3">
    <location>
        <begin position="143"/>
        <end position="159"/>
    </location>
</feature>
<dbReference type="SMART" id="SM00267">
    <property type="entry name" value="GGDEF"/>
    <property type="match status" value="1"/>
</dbReference>
<evidence type="ECO:0000313" key="5">
    <source>
        <dbReference type="EMBL" id="MDQ0421382.1"/>
    </source>
</evidence>
<keyword evidence="3" id="KW-0472">Membrane</keyword>
<evidence type="ECO:0000256" key="2">
    <source>
        <dbReference type="ARBA" id="ARBA00034247"/>
    </source>
</evidence>
<evidence type="ECO:0000313" key="6">
    <source>
        <dbReference type="Proteomes" id="UP001238496"/>
    </source>
</evidence>
<sequence>MRKLTLPMIGADDEADPPWEHLSVLFNVLPHLIAALAILCASIPPYLAGEVTKVAAALLIVALQVVIRGIGDYRFRHRSATDPLQLWLGRFTVISLLSGIAWGCALAILYTGSSPDTQVIVLAIGCGILQSSAARAYLAPRSTLLVILLVMAFINVAAIREGNWIMVPICLAYVGFLATYMVRLIAMDEKRIAAERKTRVLVEALADSNEKLTRANEQLRRHARTDALTGLDNRRAFDEELRRRMGLMRETGRPIALLLIDVDHFKSFNDTHGHQAGDDCLQVLAELLASRTRNVDSVAARYGGEEFAVILQGEDARQPKLFAEDLRTRVAQLLLQTGDGGSASLTVSIGVAVAGPADDERSIVARADRGLYNAKTAGRNRVFDADAPEHLADTA</sequence>
<dbReference type="CDD" id="cd01949">
    <property type="entry name" value="GGDEF"/>
    <property type="match status" value="1"/>
</dbReference>
<feature type="transmembrane region" description="Helical" evidence="3">
    <location>
        <begin position="165"/>
        <end position="186"/>
    </location>
</feature>
<proteinExistence type="predicted"/>
<keyword evidence="3" id="KW-1133">Transmembrane helix</keyword>
<keyword evidence="6" id="KW-1185">Reference proteome</keyword>
<evidence type="ECO:0000256" key="1">
    <source>
        <dbReference type="ARBA" id="ARBA00012528"/>
    </source>
</evidence>
<dbReference type="InterPro" id="IPR029787">
    <property type="entry name" value="Nucleotide_cyclase"/>
</dbReference>